<organism evidence="1 2">
    <name type="scientific">Glossina austeni</name>
    <name type="common">Savannah tsetse fly</name>
    <dbReference type="NCBI Taxonomy" id="7395"/>
    <lineage>
        <taxon>Eukaryota</taxon>
        <taxon>Metazoa</taxon>
        <taxon>Ecdysozoa</taxon>
        <taxon>Arthropoda</taxon>
        <taxon>Hexapoda</taxon>
        <taxon>Insecta</taxon>
        <taxon>Pterygota</taxon>
        <taxon>Neoptera</taxon>
        <taxon>Endopterygota</taxon>
        <taxon>Diptera</taxon>
        <taxon>Brachycera</taxon>
        <taxon>Muscomorpha</taxon>
        <taxon>Hippoboscoidea</taxon>
        <taxon>Glossinidae</taxon>
        <taxon>Glossina</taxon>
    </lineage>
</organism>
<sequence length="312" mass="36022">MPSASGIKCPICKEGLQQHRPTPFTARPVATSFMLFAFWISACVDESVVKDLQSTCYTMCYEHKVERLQEECTMTDEEMLKRNVSKIVLLEQYKKTLDIMKQMQEQNEFFLSQNKEKAKENEVNSETLKIMEQKVSQLSIEETKRQDLLDQYGGGMELETSVKSPNNELQKMKINNDTEDIPSARSEDESDEIDINKCNEMFNVFIKDFHFGYLCYPMAGVIVNVELAPADVRNVRLVEQRYVNHRLPDKVSLVVELGSLQAKIDFPNNRMNARNHPDYKSVMIYEFMDDDANSLLGYQNTNIEDAEFPNNS</sequence>
<protein>
    <submittedName>
        <fullName evidence="1">Uncharacterized protein</fullName>
    </submittedName>
</protein>
<dbReference type="Proteomes" id="UP000078200">
    <property type="component" value="Unassembled WGS sequence"/>
</dbReference>
<dbReference type="AlphaFoldDB" id="A0A1A9VUT0"/>
<dbReference type="VEuPathDB" id="VectorBase:GAUT048395"/>
<evidence type="ECO:0000313" key="1">
    <source>
        <dbReference type="EnsemblMetazoa" id="GAUT048395-PA"/>
    </source>
</evidence>
<accession>A0A1A9VUT0</accession>
<evidence type="ECO:0000313" key="2">
    <source>
        <dbReference type="Proteomes" id="UP000078200"/>
    </source>
</evidence>
<dbReference type="STRING" id="7395.A0A1A9VUT0"/>
<keyword evidence="2" id="KW-1185">Reference proteome</keyword>
<reference evidence="1" key="1">
    <citation type="submission" date="2020-05" db="UniProtKB">
        <authorList>
            <consortium name="EnsemblMetazoa"/>
        </authorList>
    </citation>
    <scope>IDENTIFICATION</scope>
    <source>
        <strain evidence="1">TTRI</strain>
    </source>
</reference>
<proteinExistence type="predicted"/>
<dbReference type="EnsemblMetazoa" id="GAUT048395-RA">
    <property type="protein sequence ID" value="GAUT048395-PA"/>
    <property type="gene ID" value="GAUT048395"/>
</dbReference>
<name>A0A1A9VUT0_GLOAU</name>